<comment type="similarity">
    <text evidence="2 5">Belongs to the sulfotransferase 1 family.</text>
</comment>
<dbReference type="FunCoup" id="A0A6P8SGG7">
    <property type="interactions" value="954"/>
</dbReference>
<dbReference type="SUPFAM" id="SSF52540">
    <property type="entry name" value="P-loop containing nucleoside triphosphate hydrolases"/>
    <property type="match status" value="1"/>
</dbReference>
<evidence type="ECO:0000259" key="6">
    <source>
        <dbReference type="Pfam" id="PF00685"/>
    </source>
</evidence>
<comment type="subcellular location">
    <subcellularLocation>
        <location evidence="1">Cytoplasm</location>
    </subcellularLocation>
</comment>
<dbReference type="AlphaFoldDB" id="A0A6P8SGG7"/>
<accession>A0A6P8SGG7</accession>
<reference evidence="8" key="1">
    <citation type="submission" date="2025-08" db="UniProtKB">
        <authorList>
            <consortium name="RefSeq"/>
        </authorList>
    </citation>
    <scope>IDENTIFICATION</scope>
</reference>
<dbReference type="KEGG" id="gsh:117368437"/>
<evidence type="ECO:0000256" key="2">
    <source>
        <dbReference type="ARBA" id="ARBA00005771"/>
    </source>
</evidence>
<evidence type="ECO:0000256" key="1">
    <source>
        <dbReference type="ARBA" id="ARBA00004496"/>
    </source>
</evidence>
<sequence>MHREGEGPPFWKRRTCRQEGVGIPLSSHLLKVQEMSSSNFLEHHGFLMPSKYFDKDKLEYICNEFQVRDQDVFSITYPKSGTTWMQEILTLIQSDGDTTISHTVPNWERVPWLEPTLFSTNLESLPSPRFMSSHLPVHLFPKSFFTSKAKAIYTVRNPRDILVSLHYFSKTAGFLDELDNIEELLPKFLKGEVLGGSWFDHVRGWLGVKDQVNLLIVTYEELLQDLRGSVVRICNFLGKELNEAAIDSVVENVSFKNMKDNKMSNYSTFPKDILDIQKSPFIRKGISGEWKNHFTPAMSESFDAAYKEAMKDINFKFIWDQC</sequence>
<protein>
    <recommendedName>
        <fullName evidence="5">Sulfotransferase</fullName>
        <ecNumber evidence="5">2.8.2.-</ecNumber>
    </recommendedName>
</protein>
<name>A0A6P8SGG7_GEOSA</name>
<evidence type="ECO:0000313" key="7">
    <source>
        <dbReference type="Proteomes" id="UP000515159"/>
    </source>
</evidence>
<dbReference type="PANTHER" id="PTHR11783">
    <property type="entry name" value="SULFOTRANSFERASE SULT"/>
    <property type="match status" value="1"/>
</dbReference>
<evidence type="ECO:0000256" key="4">
    <source>
        <dbReference type="ARBA" id="ARBA00022679"/>
    </source>
</evidence>
<dbReference type="GO" id="GO:0008146">
    <property type="term" value="F:sulfotransferase activity"/>
    <property type="evidence" value="ECO:0007669"/>
    <property type="project" value="InterPro"/>
</dbReference>
<dbReference type="GO" id="GO:0005737">
    <property type="term" value="C:cytoplasm"/>
    <property type="evidence" value="ECO:0007669"/>
    <property type="project" value="UniProtKB-SubCell"/>
</dbReference>
<feature type="domain" description="Sulfotransferase" evidence="6">
    <location>
        <begin position="69"/>
        <end position="313"/>
    </location>
</feature>
<gene>
    <name evidence="8" type="primary">LOC117368437</name>
</gene>
<dbReference type="OrthoDB" id="205623at2759"/>
<organism evidence="7 8">
    <name type="scientific">Geotrypetes seraphini</name>
    <name type="common">Gaboon caecilian</name>
    <name type="synonym">Caecilia seraphini</name>
    <dbReference type="NCBI Taxonomy" id="260995"/>
    <lineage>
        <taxon>Eukaryota</taxon>
        <taxon>Metazoa</taxon>
        <taxon>Chordata</taxon>
        <taxon>Craniata</taxon>
        <taxon>Vertebrata</taxon>
        <taxon>Euteleostomi</taxon>
        <taxon>Amphibia</taxon>
        <taxon>Gymnophiona</taxon>
        <taxon>Geotrypetes</taxon>
    </lineage>
</organism>
<dbReference type="GeneID" id="117368437"/>
<proteinExistence type="inferred from homology"/>
<evidence type="ECO:0000313" key="8">
    <source>
        <dbReference type="RefSeq" id="XP_033817985.1"/>
    </source>
</evidence>
<keyword evidence="4 5" id="KW-0808">Transferase</keyword>
<dbReference type="RefSeq" id="XP_033817985.1">
    <property type="nucleotide sequence ID" value="XM_033962094.1"/>
</dbReference>
<keyword evidence="3" id="KW-0963">Cytoplasm</keyword>
<dbReference type="InterPro" id="IPR027417">
    <property type="entry name" value="P-loop_NTPase"/>
</dbReference>
<evidence type="ECO:0000256" key="3">
    <source>
        <dbReference type="ARBA" id="ARBA00022490"/>
    </source>
</evidence>
<dbReference type="Proteomes" id="UP000515159">
    <property type="component" value="Chromosome 10"/>
</dbReference>
<keyword evidence="7" id="KW-1185">Reference proteome</keyword>
<dbReference type="Gene3D" id="3.40.50.300">
    <property type="entry name" value="P-loop containing nucleotide triphosphate hydrolases"/>
    <property type="match status" value="1"/>
</dbReference>
<dbReference type="EC" id="2.8.2.-" evidence="5"/>
<dbReference type="Pfam" id="PF00685">
    <property type="entry name" value="Sulfotransfer_1"/>
    <property type="match status" value="1"/>
</dbReference>
<dbReference type="FunFam" id="3.40.50.300:FF:000433">
    <property type="entry name" value="Estrogen sulfotransferase"/>
    <property type="match status" value="1"/>
</dbReference>
<dbReference type="InParanoid" id="A0A6P8SGG7"/>
<evidence type="ECO:0000256" key="5">
    <source>
        <dbReference type="RuleBase" id="RU361155"/>
    </source>
</evidence>
<dbReference type="InterPro" id="IPR000863">
    <property type="entry name" value="Sulfotransferase_dom"/>
</dbReference>